<comment type="subcellular location">
    <subcellularLocation>
        <location evidence="1">Nucleus</location>
    </subcellularLocation>
</comment>
<keyword evidence="9" id="KW-1185">Reference proteome</keyword>
<dbReference type="NCBIfam" id="TIGR00585">
    <property type="entry name" value="mutl"/>
    <property type="match status" value="1"/>
</dbReference>
<feature type="compositionally biased region" description="Basic and acidic residues" evidence="6">
    <location>
        <begin position="393"/>
        <end position="415"/>
    </location>
</feature>
<dbReference type="SUPFAM" id="SSF55874">
    <property type="entry name" value="ATPase domain of HSP90 chaperone/DNA topoisomerase II/histidine kinase"/>
    <property type="match status" value="1"/>
</dbReference>
<evidence type="ECO:0000256" key="3">
    <source>
        <dbReference type="ARBA" id="ARBA00022763"/>
    </source>
</evidence>
<dbReference type="InterPro" id="IPR002099">
    <property type="entry name" value="MutL/Mlh/PMS"/>
</dbReference>
<evidence type="ECO:0000256" key="5">
    <source>
        <dbReference type="ARBA" id="ARBA00023242"/>
    </source>
</evidence>
<dbReference type="FunFam" id="3.30.565.10:FF:000003">
    <property type="entry name" value="DNA mismatch repair endonuclease MutL"/>
    <property type="match status" value="1"/>
</dbReference>
<dbReference type="Proteomes" id="UP001295684">
    <property type="component" value="Unassembled WGS sequence"/>
</dbReference>
<dbReference type="GO" id="GO:0140664">
    <property type="term" value="F:ATP-dependent DNA damage sensor activity"/>
    <property type="evidence" value="ECO:0007669"/>
    <property type="project" value="InterPro"/>
</dbReference>
<evidence type="ECO:0000256" key="1">
    <source>
        <dbReference type="ARBA" id="ARBA00004123"/>
    </source>
</evidence>
<dbReference type="Pfam" id="PF01119">
    <property type="entry name" value="DNA_mis_repair"/>
    <property type="match status" value="1"/>
</dbReference>
<dbReference type="FunFam" id="3.30.230.10:FF:000014">
    <property type="entry name" value="DNA mismatch repair protein Mlh1"/>
    <property type="match status" value="1"/>
</dbReference>
<dbReference type="InterPro" id="IPR036890">
    <property type="entry name" value="HATPase_C_sf"/>
</dbReference>
<dbReference type="SMART" id="SM01340">
    <property type="entry name" value="DNA_mis_repair"/>
    <property type="match status" value="1"/>
</dbReference>
<reference evidence="8" key="1">
    <citation type="submission" date="2023-07" db="EMBL/GenBank/DDBJ databases">
        <authorList>
            <consortium name="AG Swart"/>
            <person name="Singh M."/>
            <person name="Singh A."/>
            <person name="Seah K."/>
            <person name="Emmerich C."/>
        </authorList>
    </citation>
    <scope>NUCLEOTIDE SEQUENCE</scope>
    <source>
        <strain evidence="8">DP1</strain>
    </source>
</reference>
<keyword evidence="5" id="KW-0539">Nucleus</keyword>
<name>A0AAD1Y7A4_EUPCR</name>
<comment type="similarity">
    <text evidence="2">Belongs to the DNA mismatch repair MutL/HexB family.</text>
</comment>
<organism evidence="8 9">
    <name type="scientific">Euplotes crassus</name>
    <dbReference type="NCBI Taxonomy" id="5936"/>
    <lineage>
        <taxon>Eukaryota</taxon>
        <taxon>Sar</taxon>
        <taxon>Alveolata</taxon>
        <taxon>Ciliophora</taxon>
        <taxon>Intramacronucleata</taxon>
        <taxon>Spirotrichea</taxon>
        <taxon>Hypotrichia</taxon>
        <taxon>Euplotida</taxon>
        <taxon>Euplotidae</taxon>
        <taxon>Moneuplotes</taxon>
    </lineage>
</organism>
<dbReference type="EMBL" id="CAMPGE010029258">
    <property type="protein sequence ID" value="CAI2386726.1"/>
    <property type="molecule type" value="Genomic_DNA"/>
</dbReference>
<accession>A0AAD1Y7A4</accession>
<dbReference type="InterPro" id="IPR013507">
    <property type="entry name" value="DNA_mismatch_S5_2-like"/>
</dbReference>
<evidence type="ECO:0000313" key="9">
    <source>
        <dbReference type="Proteomes" id="UP001295684"/>
    </source>
</evidence>
<dbReference type="GO" id="GO:0005524">
    <property type="term" value="F:ATP binding"/>
    <property type="evidence" value="ECO:0007669"/>
    <property type="project" value="InterPro"/>
</dbReference>
<dbReference type="CDD" id="cd16926">
    <property type="entry name" value="HATPase_MutL-MLH-PMS-like"/>
    <property type="match status" value="1"/>
</dbReference>
<feature type="domain" description="DNA mismatch repair protein S5" evidence="7">
    <location>
        <begin position="236"/>
        <end position="357"/>
    </location>
</feature>
<dbReference type="InterPro" id="IPR032189">
    <property type="entry name" value="Mlh1_C"/>
</dbReference>
<feature type="region of interest" description="Disordered" evidence="6">
    <location>
        <begin position="360"/>
        <end position="415"/>
    </location>
</feature>
<evidence type="ECO:0000313" key="8">
    <source>
        <dbReference type="EMBL" id="CAI2386726.1"/>
    </source>
</evidence>
<sequence length="764" mass="87830">MEAKEERKSIARSISKLDEEITNKIAAGEVVVRPSAALKELLENSIDAGSKNINISCREGGLQTLQIQDDGHGIKVEDFPILCERFTTSKIEKYQDLAKVASFGFRGEALASISLEGKLEITSRTADQEVAYKGYFENCRLVGKNGAPDESPIACAGNFGTQIKANDLFYNNKQRKLSFKKKEEFMRIVNVVMNYSLHYCMINFTCKALESNNTPVSTVNINREGKTKNDVRKILIQRLFGGIKQSDLFDITEEFSFSDLKVEIVCSKANAKNSIKKNTLVLFINNRLVKCERVKKGIDTAYHAYLPQGHHYFVYLSLEMNPRDLDVNVHPTKKEVGFENQDEISDAIAELLEKHLSQQNESINFGDPDKGKKMKTPTADKLMPKPKSKKKSPPKEDPEEDAKFTQEEDDRDLDHEEIVELTPTVDKTKKKEQRKTIRIDHRDTTLDHFIMHGKLDSDIHKVEACGKEYDRGTSSQQDELIDTPNNVMNLNTVVSCNLLSVRKLIYEFEQDVDEDYAKMFKTHSYVGMINYDQVLFQYDTILLLANFRPLMKEYVYQQALYNFQNLGKFNFTEPLCLKELLMAGLEFPGINYCETEHMDKEELAERYLKKYNTPMIGDGRSDSGVPMLKDMLEEYFSIVIKDNKLCSLPKIVREIPPYIDYLPVLMIKLIATIDYNEEIKCFKKICELLGDYYSRFIYYHALNTDQAEEDPEKISSVEFIIRNILLPRLKKSLKVRSKFGSEGDETFTTLTCLENLYQVFERCE</sequence>
<protein>
    <recommendedName>
        <fullName evidence="7">DNA mismatch repair protein S5 domain-containing protein</fullName>
    </recommendedName>
</protein>
<dbReference type="Gene3D" id="3.30.230.10">
    <property type="match status" value="1"/>
</dbReference>
<dbReference type="AlphaFoldDB" id="A0AAD1Y7A4"/>
<dbReference type="Gene3D" id="3.30.565.10">
    <property type="entry name" value="Histidine kinase-like ATPase, C-terminal domain"/>
    <property type="match status" value="1"/>
</dbReference>
<dbReference type="PROSITE" id="PS00058">
    <property type="entry name" value="DNA_MISMATCH_REPAIR_1"/>
    <property type="match status" value="1"/>
</dbReference>
<dbReference type="InterPro" id="IPR014721">
    <property type="entry name" value="Ribsml_uS5_D2-typ_fold_subgr"/>
</dbReference>
<dbReference type="GO" id="GO:0016887">
    <property type="term" value="F:ATP hydrolysis activity"/>
    <property type="evidence" value="ECO:0007669"/>
    <property type="project" value="InterPro"/>
</dbReference>
<dbReference type="Pfam" id="PF13589">
    <property type="entry name" value="HATPase_c_3"/>
    <property type="match status" value="1"/>
</dbReference>
<dbReference type="InterPro" id="IPR020568">
    <property type="entry name" value="Ribosomal_Su5_D2-typ_SF"/>
</dbReference>
<dbReference type="GO" id="GO:0032389">
    <property type="term" value="C:MutLalpha complex"/>
    <property type="evidence" value="ECO:0007669"/>
    <property type="project" value="TreeGrafter"/>
</dbReference>
<proteinExistence type="inferred from homology"/>
<evidence type="ECO:0000259" key="7">
    <source>
        <dbReference type="SMART" id="SM01340"/>
    </source>
</evidence>
<keyword evidence="4" id="KW-0234">DNA repair</keyword>
<dbReference type="PANTHER" id="PTHR10073:SF12">
    <property type="entry name" value="DNA MISMATCH REPAIR PROTEIN MLH1"/>
    <property type="match status" value="1"/>
</dbReference>
<evidence type="ECO:0000256" key="6">
    <source>
        <dbReference type="SAM" id="MobiDB-lite"/>
    </source>
</evidence>
<gene>
    <name evidence="8" type="ORF">ECRASSUSDP1_LOCUS28350</name>
</gene>
<dbReference type="Pfam" id="PF16413">
    <property type="entry name" value="Mlh1_C"/>
    <property type="match status" value="1"/>
</dbReference>
<dbReference type="GO" id="GO:0006298">
    <property type="term" value="P:mismatch repair"/>
    <property type="evidence" value="ECO:0007669"/>
    <property type="project" value="InterPro"/>
</dbReference>
<dbReference type="InterPro" id="IPR038973">
    <property type="entry name" value="MutL/Mlh/Pms-like"/>
</dbReference>
<comment type="caution">
    <text evidence="8">The sequence shown here is derived from an EMBL/GenBank/DDBJ whole genome shotgun (WGS) entry which is preliminary data.</text>
</comment>
<dbReference type="GO" id="GO:0030983">
    <property type="term" value="F:mismatched DNA binding"/>
    <property type="evidence" value="ECO:0007669"/>
    <property type="project" value="InterPro"/>
</dbReference>
<evidence type="ECO:0000256" key="2">
    <source>
        <dbReference type="ARBA" id="ARBA00006082"/>
    </source>
</evidence>
<keyword evidence="3" id="KW-0227">DNA damage</keyword>
<dbReference type="SUPFAM" id="SSF54211">
    <property type="entry name" value="Ribosomal protein S5 domain 2-like"/>
    <property type="match status" value="1"/>
</dbReference>
<dbReference type="InterPro" id="IPR014762">
    <property type="entry name" value="DNA_mismatch_repair_CS"/>
</dbReference>
<evidence type="ECO:0000256" key="4">
    <source>
        <dbReference type="ARBA" id="ARBA00023204"/>
    </source>
</evidence>
<dbReference type="PANTHER" id="PTHR10073">
    <property type="entry name" value="DNA MISMATCH REPAIR PROTEIN MLH, PMS, MUTL"/>
    <property type="match status" value="1"/>
</dbReference>